<dbReference type="AlphaFoldDB" id="B9L093"/>
<proteinExistence type="predicted"/>
<keyword evidence="2" id="KW-1185">Reference proteome</keyword>
<protein>
    <submittedName>
        <fullName evidence="1">Phage domain protein</fullName>
    </submittedName>
</protein>
<reference evidence="1 2" key="1">
    <citation type="journal article" date="2009" name="PLoS ONE">
        <title>Complete genome sequence of the aerobic CO-oxidizing thermophile Thermomicrobium roseum.</title>
        <authorList>
            <person name="Wu D."/>
            <person name="Raymond J."/>
            <person name="Wu M."/>
            <person name="Chatterji S."/>
            <person name="Ren Q."/>
            <person name="Graham J.E."/>
            <person name="Bryant D.A."/>
            <person name="Robb F."/>
            <person name="Colman A."/>
            <person name="Tallon L.J."/>
            <person name="Badger J.H."/>
            <person name="Madupu R."/>
            <person name="Ward N.L."/>
            <person name="Eisen J.A."/>
        </authorList>
    </citation>
    <scope>NUCLEOTIDE SEQUENCE [LARGE SCALE GENOMIC DNA]</scope>
    <source>
        <strain evidence="2">ATCC 27502 / DSM 5159 / P-2</strain>
    </source>
</reference>
<dbReference type="OrthoDB" id="141489at2"/>
<dbReference type="InterPro" id="IPR021145">
    <property type="entry name" value="Portal_protein_SPP1_Gp6-like"/>
</dbReference>
<dbReference type="KEGG" id="tro:trd_1586"/>
<gene>
    <name evidence="1" type="ordered locus">trd_1586</name>
</gene>
<accession>B9L093</accession>
<evidence type="ECO:0000313" key="2">
    <source>
        <dbReference type="Proteomes" id="UP000000447"/>
    </source>
</evidence>
<dbReference type="Proteomes" id="UP000000447">
    <property type="component" value="Chromosome"/>
</dbReference>
<dbReference type="eggNOG" id="COG3567">
    <property type="taxonomic scope" value="Bacteria"/>
</dbReference>
<dbReference type="HOGENOM" id="CLU_605343_0_0_0"/>
<sequence>MSIPRLEPSAADRARWARYRDYLAFWEGRQWTDRPRPGETRLTLNYARALVRKVTSVLFSRPVRYSVPESAAAERYLARLAREDDWAGLDDAAALDAAVLGDAAFKVTWDAARRRPRVTPIDPAQLVAATRPDDAREVVAVAHEYPLEPAALEAVFGLRLPRLGPEGWVTVREEWTAERYRLLVAGETVHDDANPYGWIPYVLVPNSPAPGGPWGESDLADLLDVCRELNRRLTVLSRILQVSGNPIVVLENVTASEGIRAEEGAVWELPEGSRAYLLDMLSGGGVALHLEYVRLLFQVLHDLAEVPRAAFGDHGRDLSGAALELELQPLVHKVERKRRSWERALRQRAQRVLDLAERLGGESFGGARGVEVVWGPLLPVDEERAVRVQVGLVAAGIRSRLTAARELGSLDPEAELARVAAERAAGLGG</sequence>
<dbReference type="RefSeq" id="WP_015922531.1">
    <property type="nucleotide sequence ID" value="NC_011959.1"/>
</dbReference>
<name>B9L093_THERP</name>
<organism evidence="1 2">
    <name type="scientific">Thermomicrobium roseum (strain ATCC 27502 / DSM 5159 / P-2)</name>
    <dbReference type="NCBI Taxonomy" id="309801"/>
    <lineage>
        <taxon>Bacteria</taxon>
        <taxon>Pseudomonadati</taxon>
        <taxon>Thermomicrobiota</taxon>
        <taxon>Thermomicrobia</taxon>
        <taxon>Thermomicrobiales</taxon>
        <taxon>Thermomicrobiaceae</taxon>
        <taxon>Thermomicrobium</taxon>
    </lineage>
</organism>
<dbReference type="Pfam" id="PF05133">
    <property type="entry name" value="SPP1_portal"/>
    <property type="match status" value="1"/>
</dbReference>
<evidence type="ECO:0000313" key="1">
    <source>
        <dbReference type="EMBL" id="ACM05239.1"/>
    </source>
</evidence>
<dbReference type="EMBL" id="CP001275">
    <property type="protein sequence ID" value="ACM05239.1"/>
    <property type="molecule type" value="Genomic_DNA"/>
</dbReference>